<reference evidence="5 6" key="1">
    <citation type="submission" date="2020-08" db="EMBL/GenBank/DDBJ databases">
        <title>Genomic Encyclopedia of Type Strains, Phase IV (KMG-V): Genome sequencing to study the core and pangenomes of soil and plant-associated prokaryotes.</title>
        <authorList>
            <person name="Whitman W."/>
        </authorList>
    </citation>
    <scope>NUCLEOTIDE SEQUENCE [LARGE SCALE GENOMIC DNA]</scope>
    <source>
        <strain evidence="5 6">MP601</strain>
    </source>
</reference>
<evidence type="ECO:0000259" key="4">
    <source>
        <dbReference type="Pfam" id="PF01613"/>
    </source>
</evidence>
<proteinExistence type="inferred from homology"/>
<dbReference type="EMBL" id="JACHCA010000013">
    <property type="protein sequence ID" value="MBB6130112.1"/>
    <property type="molecule type" value="Genomic_DNA"/>
</dbReference>
<comment type="similarity">
    <text evidence="3">Belongs to the flavoredoxin family.</text>
</comment>
<dbReference type="AlphaFoldDB" id="A0A841JIK2"/>
<feature type="domain" description="Flavin reductase like" evidence="4">
    <location>
        <begin position="12"/>
        <end position="154"/>
    </location>
</feature>
<dbReference type="Pfam" id="PF01613">
    <property type="entry name" value="Flavin_Reduct"/>
    <property type="match status" value="1"/>
</dbReference>
<dbReference type="RefSeq" id="WP_183589026.1">
    <property type="nucleotide sequence ID" value="NZ_JACHCA010000013.1"/>
</dbReference>
<evidence type="ECO:0000313" key="5">
    <source>
        <dbReference type="EMBL" id="MBB6130112.1"/>
    </source>
</evidence>
<evidence type="ECO:0000313" key="6">
    <source>
        <dbReference type="Proteomes" id="UP000548326"/>
    </source>
</evidence>
<dbReference type="InterPro" id="IPR012349">
    <property type="entry name" value="Split_barrel_FMN-bd"/>
</dbReference>
<evidence type="ECO:0000256" key="2">
    <source>
        <dbReference type="ARBA" id="ARBA00022630"/>
    </source>
</evidence>
<gene>
    <name evidence="5" type="ORF">HDF22_004251</name>
</gene>
<protein>
    <submittedName>
        <fullName evidence="5">Flavin reductase (DIM6/NTAB) family NADH-FMN oxidoreductase RutF</fullName>
    </submittedName>
</protein>
<dbReference type="Gene3D" id="2.30.110.10">
    <property type="entry name" value="Electron Transport, Fmn-binding Protein, Chain A"/>
    <property type="match status" value="1"/>
</dbReference>
<dbReference type="InterPro" id="IPR002563">
    <property type="entry name" value="Flavin_Rdtase-like_dom"/>
</dbReference>
<accession>A0A841JIK2</accession>
<keyword evidence="2" id="KW-0285">Flavoprotein</keyword>
<dbReference type="GO" id="GO:0010181">
    <property type="term" value="F:FMN binding"/>
    <property type="evidence" value="ECO:0007669"/>
    <property type="project" value="InterPro"/>
</dbReference>
<evidence type="ECO:0000256" key="3">
    <source>
        <dbReference type="ARBA" id="ARBA00038054"/>
    </source>
</evidence>
<dbReference type="GO" id="GO:0016646">
    <property type="term" value="F:oxidoreductase activity, acting on the CH-NH group of donors, NAD or NADP as acceptor"/>
    <property type="evidence" value="ECO:0007669"/>
    <property type="project" value="UniProtKB-ARBA"/>
</dbReference>
<dbReference type="PANTHER" id="PTHR43567">
    <property type="entry name" value="FLAVOREDOXIN-RELATED-RELATED"/>
    <property type="match status" value="1"/>
</dbReference>
<dbReference type="SUPFAM" id="SSF50475">
    <property type="entry name" value="FMN-binding split barrel"/>
    <property type="match status" value="1"/>
</dbReference>
<dbReference type="Proteomes" id="UP000548326">
    <property type="component" value="Unassembled WGS sequence"/>
</dbReference>
<name>A0A841JIK2_9SPHI</name>
<sequence length="230" mass="25640">MHKISEPAILYFGTPVVLISTLNEDGSYNLAPISSVFWLGWRCIIGMATTSKTVQNLQRTGQCVLNLPSVNEVQAVNNLALKTGMHPVPEGKLSRGYYYEPDKFGIAGLTPVPSQKVAAPRAMECPVQMEAHVAEIHPIGEDNDQQRGRIVTMELKIVQVYLEESIMMNGDSNRVDPNKWRPLIMSFQQFYGLGEQVHDSSLASIPEYKYRSADIEIARNMKSIMEPADA</sequence>
<comment type="caution">
    <text evidence="5">The sequence shown here is derived from an EMBL/GenBank/DDBJ whole genome shotgun (WGS) entry which is preliminary data.</text>
</comment>
<comment type="cofactor">
    <cofactor evidence="1">
        <name>FMN</name>
        <dbReference type="ChEBI" id="CHEBI:58210"/>
    </cofactor>
</comment>
<organism evidence="5 6">
    <name type="scientific">Mucilaginibacter lappiensis</name>
    <dbReference type="NCBI Taxonomy" id="354630"/>
    <lineage>
        <taxon>Bacteria</taxon>
        <taxon>Pseudomonadati</taxon>
        <taxon>Bacteroidota</taxon>
        <taxon>Sphingobacteriia</taxon>
        <taxon>Sphingobacteriales</taxon>
        <taxon>Sphingobacteriaceae</taxon>
        <taxon>Mucilaginibacter</taxon>
    </lineage>
</organism>
<dbReference type="InterPro" id="IPR052174">
    <property type="entry name" value="Flavoredoxin"/>
</dbReference>
<evidence type="ECO:0000256" key="1">
    <source>
        <dbReference type="ARBA" id="ARBA00001917"/>
    </source>
</evidence>
<dbReference type="PANTHER" id="PTHR43567:SF1">
    <property type="entry name" value="FLAVOREDOXIN"/>
    <property type="match status" value="1"/>
</dbReference>